<feature type="region of interest" description="Disordered" evidence="1">
    <location>
        <begin position="1"/>
        <end position="46"/>
    </location>
</feature>
<reference evidence="2 3" key="1">
    <citation type="journal article" date="2019" name="Int. J. Syst. Evol. Microbiol.">
        <title>The Global Catalogue of Microorganisms (GCM) 10K type strain sequencing project: providing services to taxonomists for standard genome sequencing and annotation.</title>
        <authorList>
            <consortium name="The Broad Institute Genomics Platform"/>
            <consortium name="The Broad Institute Genome Sequencing Center for Infectious Disease"/>
            <person name="Wu L."/>
            <person name="Ma J."/>
        </authorList>
    </citation>
    <scope>NUCLEOTIDE SEQUENCE [LARGE SCALE GENOMIC DNA]</scope>
    <source>
        <strain evidence="2 3">CGMCC 1.12121</strain>
    </source>
</reference>
<protein>
    <submittedName>
        <fullName evidence="2">ATP-binding protein</fullName>
    </submittedName>
</protein>
<dbReference type="SUPFAM" id="SSF52540">
    <property type="entry name" value="P-loop containing nucleoside triphosphate hydrolases"/>
    <property type="match status" value="1"/>
</dbReference>
<organism evidence="2 3">
    <name type="scientific">Halobellus rarus</name>
    <dbReference type="NCBI Taxonomy" id="1126237"/>
    <lineage>
        <taxon>Archaea</taxon>
        <taxon>Methanobacteriati</taxon>
        <taxon>Methanobacteriota</taxon>
        <taxon>Stenosarchaea group</taxon>
        <taxon>Halobacteria</taxon>
        <taxon>Halobacteriales</taxon>
        <taxon>Haloferacaceae</taxon>
        <taxon>Halobellus</taxon>
    </lineage>
</organism>
<accession>A0ABD6CQJ3</accession>
<evidence type="ECO:0000256" key="1">
    <source>
        <dbReference type="SAM" id="MobiDB-lite"/>
    </source>
</evidence>
<feature type="compositionally biased region" description="Basic and acidic residues" evidence="1">
    <location>
        <begin position="36"/>
        <end position="46"/>
    </location>
</feature>
<dbReference type="Proteomes" id="UP001597085">
    <property type="component" value="Unassembled WGS sequence"/>
</dbReference>
<dbReference type="EMBL" id="JBHUDK010000008">
    <property type="protein sequence ID" value="MFD1599370.1"/>
    <property type="molecule type" value="Genomic_DNA"/>
</dbReference>
<gene>
    <name evidence="2" type="ORF">ACFSBX_10430</name>
</gene>
<dbReference type="AlphaFoldDB" id="A0ABD6CQJ3"/>
<keyword evidence="3" id="KW-1185">Reference proteome</keyword>
<evidence type="ECO:0000313" key="2">
    <source>
        <dbReference type="EMBL" id="MFD1599370.1"/>
    </source>
</evidence>
<proteinExistence type="predicted"/>
<evidence type="ECO:0000313" key="3">
    <source>
        <dbReference type="Proteomes" id="UP001597085"/>
    </source>
</evidence>
<keyword evidence="2" id="KW-0547">Nucleotide-binding</keyword>
<dbReference type="InterPro" id="IPR027417">
    <property type="entry name" value="P-loop_NTPase"/>
</dbReference>
<name>A0ABD6CQJ3_9EURY</name>
<dbReference type="RefSeq" id="WP_256422771.1">
    <property type="nucleotide sequence ID" value="NZ_JANHDI010000014.1"/>
</dbReference>
<keyword evidence="2" id="KW-0067">ATP-binding</keyword>
<sequence length="384" mass="44172">MSTIESQYRDDSSSDAKDSVLDEFREPIRNTQQATRDSRRHTDARSMREAFGIPRWDRDRFEYASVMPDCFEHSWDAPPNESNGGTDFLARGKPGKGKSTLANYLAVRQLELNDEKVVWRGSASRSEWLPLSPWTRLCLPEGVDVTARLEGKDPTQPPVELDVDELEEIVREVVRYRDPVHLNQELLKPGMFHVVYPDPRMRGCQAVYEDSPERTVETPASRDELFAAGDPAGHWWFAWALSRVEHGPHHWTTWICDEIGDLCPQSAKKDAFGSYQKVELLKDTWVDLRKFGVSVFAFAHSEKDVHQMIRHKLRWRIQMPGTANPTKAGDIVGFESIPMHSDMTSRMPVGQALMYTETRFEKFGWKDMPSASDYKLKIRLEEGR</sequence>
<comment type="caution">
    <text evidence="2">The sequence shown here is derived from an EMBL/GenBank/DDBJ whole genome shotgun (WGS) entry which is preliminary data.</text>
</comment>
<dbReference type="GO" id="GO:0005524">
    <property type="term" value="F:ATP binding"/>
    <property type="evidence" value="ECO:0007669"/>
    <property type="project" value="UniProtKB-KW"/>
</dbReference>
<feature type="compositionally biased region" description="Basic and acidic residues" evidence="1">
    <location>
        <begin position="7"/>
        <end position="28"/>
    </location>
</feature>